<evidence type="ECO:0000313" key="6">
    <source>
        <dbReference type="Proteomes" id="UP000214603"/>
    </source>
</evidence>
<dbReference type="Pfam" id="PF12833">
    <property type="entry name" value="HTH_18"/>
    <property type="match status" value="1"/>
</dbReference>
<dbReference type="PANTHER" id="PTHR43280">
    <property type="entry name" value="ARAC-FAMILY TRANSCRIPTIONAL REGULATOR"/>
    <property type="match status" value="1"/>
</dbReference>
<dbReference type="GO" id="GO:0003700">
    <property type="term" value="F:DNA-binding transcription factor activity"/>
    <property type="evidence" value="ECO:0007669"/>
    <property type="project" value="InterPro"/>
</dbReference>
<keyword evidence="1" id="KW-0805">Transcription regulation</keyword>
<evidence type="ECO:0000313" key="5">
    <source>
        <dbReference type="EMBL" id="OWT55641.1"/>
    </source>
</evidence>
<accession>A0A225M7W1</accession>
<dbReference type="PANTHER" id="PTHR43280:SF2">
    <property type="entry name" value="HTH-TYPE TRANSCRIPTIONAL REGULATOR EXSA"/>
    <property type="match status" value="1"/>
</dbReference>
<dbReference type="InterPro" id="IPR018060">
    <property type="entry name" value="HTH_AraC"/>
</dbReference>
<evidence type="ECO:0000256" key="1">
    <source>
        <dbReference type="ARBA" id="ARBA00023015"/>
    </source>
</evidence>
<keyword evidence="2" id="KW-0238">DNA-binding</keyword>
<proteinExistence type="predicted"/>
<feature type="domain" description="HTH araC/xylS-type" evidence="4">
    <location>
        <begin position="235"/>
        <end position="338"/>
    </location>
</feature>
<name>A0A225M7W1_9BURK</name>
<dbReference type="PROSITE" id="PS01124">
    <property type="entry name" value="HTH_ARAC_FAMILY_2"/>
    <property type="match status" value="1"/>
</dbReference>
<dbReference type="EMBL" id="NJIH01000012">
    <property type="protein sequence ID" value="OWT55641.1"/>
    <property type="molecule type" value="Genomic_DNA"/>
</dbReference>
<reference evidence="6" key="1">
    <citation type="submission" date="2017-06" db="EMBL/GenBank/DDBJ databases">
        <title>Herbaspirillum phytohormonus sp. nov., isolated from the root nodule of Robinia pseudoacacia in lead-zinc mine.</title>
        <authorList>
            <person name="Fan M."/>
            <person name="Lin Y."/>
        </authorList>
    </citation>
    <scope>NUCLEOTIDE SEQUENCE [LARGE SCALE GENOMIC DNA]</scope>
    <source>
        <strain evidence="6">SC-089</strain>
    </source>
</reference>
<sequence length="350" mass="39599">MIERIGAILRVPDEPIVLDTRDIVSAKRFQFWRDFIARRLMAMAMWSTHQPDYIGRVEIHGLDNACMVFASGDSCGASRGVQEIACNTGEMPAWLLMRTNVATHIEHGGRHSDLKPGDLIIIDTRRPYARADSPVDFTILAMPDFLLHDWRMVFDAYAGHCFPSEREWAKPLSGLLAGVSPPLMRSISGHPVLRTMFTKNLVFMLVQMLLHESADFDREFETGTRSEQARINLYNLMLLWIRDHHDDPQLTVTHVAQAFGVSPRYVHKLFATYSEGRKFLAFLQKTRLEHAVQLLIGKADAGSSISDISWRCGFADTSTFGRLFKRNYGVTPGAYRAQQLNADLQSSDAQ</sequence>
<evidence type="ECO:0000259" key="4">
    <source>
        <dbReference type="PROSITE" id="PS01124"/>
    </source>
</evidence>
<dbReference type="SMART" id="SM00342">
    <property type="entry name" value="HTH_ARAC"/>
    <property type="match status" value="1"/>
</dbReference>
<evidence type="ECO:0000256" key="2">
    <source>
        <dbReference type="ARBA" id="ARBA00023125"/>
    </source>
</evidence>
<protein>
    <recommendedName>
        <fullName evidence="4">HTH araC/xylS-type domain-containing protein</fullName>
    </recommendedName>
</protein>
<gene>
    <name evidence="5" type="ORF">CEY11_20135</name>
</gene>
<dbReference type="PRINTS" id="PR00032">
    <property type="entry name" value="HTHARAC"/>
</dbReference>
<dbReference type="GO" id="GO:0043565">
    <property type="term" value="F:sequence-specific DNA binding"/>
    <property type="evidence" value="ECO:0007669"/>
    <property type="project" value="InterPro"/>
</dbReference>
<dbReference type="Gene3D" id="1.10.10.60">
    <property type="entry name" value="Homeodomain-like"/>
    <property type="match status" value="1"/>
</dbReference>
<organism evidence="5 6">
    <name type="scientific">Candidimonas nitroreducens</name>
    <dbReference type="NCBI Taxonomy" id="683354"/>
    <lineage>
        <taxon>Bacteria</taxon>
        <taxon>Pseudomonadati</taxon>
        <taxon>Pseudomonadota</taxon>
        <taxon>Betaproteobacteria</taxon>
        <taxon>Burkholderiales</taxon>
        <taxon>Alcaligenaceae</taxon>
        <taxon>Candidimonas</taxon>
    </lineage>
</organism>
<dbReference type="PROSITE" id="PS00041">
    <property type="entry name" value="HTH_ARAC_FAMILY_1"/>
    <property type="match status" value="1"/>
</dbReference>
<comment type="caution">
    <text evidence="5">The sequence shown here is derived from an EMBL/GenBank/DDBJ whole genome shotgun (WGS) entry which is preliminary data.</text>
</comment>
<dbReference type="InterPro" id="IPR020449">
    <property type="entry name" value="Tscrpt_reg_AraC-type_HTH"/>
</dbReference>
<dbReference type="AlphaFoldDB" id="A0A225M7W1"/>
<dbReference type="InterPro" id="IPR009057">
    <property type="entry name" value="Homeodomain-like_sf"/>
</dbReference>
<keyword evidence="6" id="KW-1185">Reference proteome</keyword>
<dbReference type="SUPFAM" id="SSF46689">
    <property type="entry name" value="Homeodomain-like"/>
    <property type="match status" value="1"/>
</dbReference>
<dbReference type="InterPro" id="IPR018062">
    <property type="entry name" value="HTH_AraC-typ_CS"/>
</dbReference>
<evidence type="ECO:0000256" key="3">
    <source>
        <dbReference type="ARBA" id="ARBA00023163"/>
    </source>
</evidence>
<dbReference type="Proteomes" id="UP000214603">
    <property type="component" value="Unassembled WGS sequence"/>
</dbReference>
<keyword evidence="3" id="KW-0804">Transcription</keyword>